<dbReference type="KEGG" id="alp:LPB137_12980"/>
<dbReference type="RefSeq" id="WP_076088770.1">
    <property type="nucleotide sequence ID" value="NZ_CP019070.1"/>
</dbReference>
<evidence type="ECO:0000313" key="2">
    <source>
        <dbReference type="Proteomes" id="UP000186074"/>
    </source>
</evidence>
<protein>
    <submittedName>
        <fullName evidence="1">Tautomerase</fullName>
    </submittedName>
</protein>
<gene>
    <name evidence="1" type="ORF">LPB137_12980</name>
</gene>
<dbReference type="EMBL" id="CP019070">
    <property type="protein sequence ID" value="APW66710.1"/>
    <property type="molecule type" value="Genomic_DNA"/>
</dbReference>
<reference evidence="1 2" key="1">
    <citation type="submission" date="2017-01" db="EMBL/GenBank/DDBJ databases">
        <title>Genome sequencing of Arcobacter sp. LPB0137.</title>
        <authorList>
            <person name="Lee G.-W."/>
            <person name="Yi H."/>
        </authorList>
    </citation>
    <scope>NUCLEOTIDE SEQUENCE [LARGE SCALE GENOMIC DNA]</scope>
    <source>
        <strain evidence="1 2">LPB0137</strain>
    </source>
</reference>
<dbReference type="Gene3D" id="3.30.429.10">
    <property type="entry name" value="Macrophage Migration Inhibitory Factor"/>
    <property type="match status" value="1"/>
</dbReference>
<dbReference type="OrthoDB" id="277193at2"/>
<dbReference type="AlphaFoldDB" id="A0A1P8KQ94"/>
<dbReference type="STRING" id="1850254.LPB137_12980"/>
<dbReference type="InterPro" id="IPR014347">
    <property type="entry name" value="Tautomerase/MIF_sf"/>
</dbReference>
<accession>A0A1P8KQ94</accession>
<evidence type="ECO:0000313" key="1">
    <source>
        <dbReference type="EMBL" id="APW66710.1"/>
    </source>
</evidence>
<sequence>MPHLQFEINKKVSNETKDKFVNQIRDVFSSVMDTGKDHIAISIREYDKYNLTIGRANPKDDICLMNLDIREGRSIEKRREIALRYMEIVHALFEIDLKNQYITFTQHTGEDFHLVEKFLANWEVGEDPLA</sequence>
<keyword evidence="2" id="KW-1185">Reference proteome</keyword>
<name>A0A1P8KQ94_9BACT</name>
<dbReference type="SUPFAM" id="SSF55331">
    <property type="entry name" value="Tautomerase/MIF"/>
    <property type="match status" value="1"/>
</dbReference>
<dbReference type="Proteomes" id="UP000186074">
    <property type="component" value="Chromosome"/>
</dbReference>
<proteinExistence type="predicted"/>
<organism evidence="1 2">
    <name type="scientific">Poseidonibacter parvus</name>
    <dbReference type="NCBI Taxonomy" id="1850254"/>
    <lineage>
        <taxon>Bacteria</taxon>
        <taxon>Pseudomonadati</taxon>
        <taxon>Campylobacterota</taxon>
        <taxon>Epsilonproteobacteria</taxon>
        <taxon>Campylobacterales</taxon>
        <taxon>Arcobacteraceae</taxon>
        <taxon>Poseidonibacter</taxon>
    </lineage>
</organism>